<comment type="caution">
    <text evidence="3">The sequence shown here is derived from an EMBL/GenBank/DDBJ whole genome shotgun (WGS) entry which is preliminary data.</text>
</comment>
<evidence type="ECO:0000313" key="3">
    <source>
        <dbReference type="EMBL" id="CCA74690.1"/>
    </source>
</evidence>
<dbReference type="EMBL" id="CAFZ01000344">
    <property type="protein sequence ID" value="CCA74690.1"/>
    <property type="molecule type" value="Genomic_DNA"/>
</dbReference>
<dbReference type="InParanoid" id="G4TTP7"/>
<feature type="compositionally biased region" description="Polar residues" evidence="1">
    <location>
        <begin position="342"/>
        <end position="365"/>
    </location>
</feature>
<keyword evidence="2" id="KW-0812">Transmembrane</keyword>
<gene>
    <name evidence="3" type="ORF">PIIN_08641</name>
</gene>
<proteinExistence type="predicted"/>
<protein>
    <submittedName>
        <fullName evidence="3">Uncharacterized protein</fullName>
    </submittedName>
</protein>
<evidence type="ECO:0000256" key="1">
    <source>
        <dbReference type="SAM" id="MobiDB-lite"/>
    </source>
</evidence>
<organism evidence="3 4">
    <name type="scientific">Serendipita indica (strain DSM 11827)</name>
    <name type="common">Root endophyte fungus</name>
    <name type="synonym">Piriformospora indica</name>
    <dbReference type="NCBI Taxonomy" id="1109443"/>
    <lineage>
        <taxon>Eukaryota</taxon>
        <taxon>Fungi</taxon>
        <taxon>Dikarya</taxon>
        <taxon>Basidiomycota</taxon>
        <taxon>Agaricomycotina</taxon>
        <taxon>Agaricomycetes</taxon>
        <taxon>Sebacinales</taxon>
        <taxon>Serendipitaceae</taxon>
        <taxon>Serendipita</taxon>
    </lineage>
</organism>
<name>G4TTP7_SERID</name>
<dbReference type="HOGENOM" id="CLU_573790_0_0_1"/>
<accession>G4TTP7</accession>
<keyword evidence="2" id="KW-0472">Membrane</keyword>
<sequence length="476" mass="51788">MTTGNSSLFFLYTGSNFTIHYIPADFGTSFMWIDGTRGIDLKDYANIGGTSPFNPKFTAVPVNVVEGAHQIHIIGVVNSVSGGSNLTFAGITVQTSGDSQDVRPRSYGPNADFISSAEIIDDTSLDFRGDWRRDTDSPFSHNSTLTTTNTTGASLEFQYYGNISQIVLFGMQSTDNPTVNVTLIPKSGRTMNYTRLLGDGSLKDLIIQGSLWEERESQQNDGSKLSITLLKGTLNVDFLAVRKTGTVVDPIYGGGSKAVNPLIICGVIAAVMLCGWSIFYQWSSWRQKRRAKKNMESKMQLVSSPNNEGIPLHEMPSAGQIPGSSSEEDDGQQRPPHIQILPNPSNEDQGLPSVQANTLSISPLGPSRTSIPLPVNNTHSSPIPATESLPAWSPPPPSYRTVSELLVEDRAARGLMPLTPESLERLFERVVELRGERNTSRGASGLSAVPEEMDEELEALARRVADINAMQPTIKR</sequence>
<dbReference type="AlphaFoldDB" id="G4TTP7"/>
<evidence type="ECO:0000313" key="4">
    <source>
        <dbReference type="Proteomes" id="UP000007148"/>
    </source>
</evidence>
<dbReference type="Proteomes" id="UP000007148">
    <property type="component" value="Unassembled WGS sequence"/>
</dbReference>
<keyword evidence="2" id="KW-1133">Transmembrane helix</keyword>
<dbReference type="OrthoDB" id="3182744at2759"/>
<reference evidence="3 4" key="1">
    <citation type="journal article" date="2011" name="PLoS Pathog.">
        <title>Endophytic Life Strategies Decoded by Genome and Transcriptome Analyses of the Mutualistic Root Symbiont Piriformospora indica.</title>
        <authorList>
            <person name="Zuccaro A."/>
            <person name="Lahrmann U."/>
            <person name="Guldener U."/>
            <person name="Langen G."/>
            <person name="Pfiffi S."/>
            <person name="Biedenkopf D."/>
            <person name="Wong P."/>
            <person name="Samans B."/>
            <person name="Grimm C."/>
            <person name="Basiewicz M."/>
            <person name="Murat C."/>
            <person name="Martin F."/>
            <person name="Kogel K.H."/>
        </authorList>
    </citation>
    <scope>NUCLEOTIDE SEQUENCE [LARGE SCALE GENOMIC DNA]</scope>
    <source>
        <strain evidence="3 4">DSM 11827</strain>
    </source>
</reference>
<keyword evidence="4" id="KW-1185">Reference proteome</keyword>
<feature type="transmembrane region" description="Helical" evidence="2">
    <location>
        <begin position="258"/>
        <end position="280"/>
    </location>
</feature>
<feature type="region of interest" description="Disordered" evidence="1">
    <location>
        <begin position="296"/>
        <end position="365"/>
    </location>
</feature>
<evidence type="ECO:0000256" key="2">
    <source>
        <dbReference type="SAM" id="Phobius"/>
    </source>
</evidence>